<dbReference type="EnsemblPlants" id="ONIVA02G13270.1">
    <property type="protein sequence ID" value="ONIVA02G13270.1"/>
    <property type="gene ID" value="ONIVA02G13270"/>
</dbReference>
<protein>
    <submittedName>
        <fullName evidence="1">Uncharacterized protein</fullName>
    </submittedName>
</protein>
<organism evidence="1">
    <name type="scientific">Oryza nivara</name>
    <name type="common">Indian wild rice</name>
    <name type="synonym">Oryza sativa f. spontanea</name>
    <dbReference type="NCBI Taxonomy" id="4536"/>
    <lineage>
        <taxon>Eukaryota</taxon>
        <taxon>Viridiplantae</taxon>
        <taxon>Streptophyta</taxon>
        <taxon>Embryophyta</taxon>
        <taxon>Tracheophyta</taxon>
        <taxon>Spermatophyta</taxon>
        <taxon>Magnoliopsida</taxon>
        <taxon>Liliopsida</taxon>
        <taxon>Poales</taxon>
        <taxon>Poaceae</taxon>
        <taxon>BOP clade</taxon>
        <taxon>Oryzoideae</taxon>
        <taxon>Oryzeae</taxon>
        <taxon>Oryzinae</taxon>
        <taxon>Oryza</taxon>
    </lineage>
</organism>
<sequence length="207" mass="22334">MARINQGATNPVVLDLGDVELGLRGAGELELEEVEDGLGALLELLALLEADDGAPRRLGLLLGLHLALPDDGGRLDAVLEVEHLVLRGQVHAFQELDRVELLVGDAPMASPRLVLPFLGSDSMYTSGISISTSTCALIAMAAFSTWFTHSFWYCSHFLVTSDSPSAGTFTVGIHHLSSSLLLSPPFSYQNSLWSTKLSMYPCHLHLH</sequence>
<proteinExistence type="predicted"/>
<accession>A0A0E0G4T8</accession>
<dbReference type="Proteomes" id="UP000006591">
    <property type="component" value="Chromosome 2"/>
</dbReference>
<reference evidence="1" key="1">
    <citation type="submission" date="2015-04" db="UniProtKB">
        <authorList>
            <consortium name="EnsemblPlants"/>
        </authorList>
    </citation>
    <scope>IDENTIFICATION</scope>
    <source>
        <strain evidence="1">SL10</strain>
    </source>
</reference>
<keyword evidence="2" id="KW-1185">Reference proteome</keyword>
<evidence type="ECO:0000313" key="1">
    <source>
        <dbReference type="EnsemblPlants" id="ONIVA02G13270.1"/>
    </source>
</evidence>
<evidence type="ECO:0000313" key="2">
    <source>
        <dbReference type="Proteomes" id="UP000006591"/>
    </source>
</evidence>
<reference evidence="1" key="2">
    <citation type="submission" date="2018-04" db="EMBL/GenBank/DDBJ databases">
        <title>OnivRS2 (Oryza nivara Reference Sequence Version 2).</title>
        <authorList>
            <person name="Zhang J."/>
            <person name="Kudrna D."/>
            <person name="Lee S."/>
            <person name="Talag J."/>
            <person name="Rajasekar S."/>
            <person name="Welchert J."/>
            <person name="Hsing Y.-I."/>
            <person name="Wing R.A."/>
        </authorList>
    </citation>
    <scope>NUCLEOTIDE SEQUENCE [LARGE SCALE GENOMIC DNA]</scope>
    <source>
        <strain evidence="1">SL10</strain>
    </source>
</reference>
<name>A0A0E0G4T8_ORYNI</name>
<dbReference type="HOGENOM" id="CLU_1328226_0_0_1"/>
<dbReference type="Gramene" id="ONIVA02G13270.1">
    <property type="protein sequence ID" value="ONIVA02G13270.1"/>
    <property type="gene ID" value="ONIVA02G13270"/>
</dbReference>
<dbReference type="AlphaFoldDB" id="A0A0E0G4T8"/>